<feature type="compositionally biased region" description="Polar residues" evidence="1">
    <location>
        <begin position="63"/>
        <end position="82"/>
    </location>
</feature>
<organism evidence="2 3">
    <name type="scientific">Nesidiocoris tenuis</name>
    <dbReference type="NCBI Taxonomy" id="355587"/>
    <lineage>
        <taxon>Eukaryota</taxon>
        <taxon>Metazoa</taxon>
        <taxon>Ecdysozoa</taxon>
        <taxon>Arthropoda</taxon>
        <taxon>Hexapoda</taxon>
        <taxon>Insecta</taxon>
        <taxon>Pterygota</taxon>
        <taxon>Neoptera</taxon>
        <taxon>Paraneoptera</taxon>
        <taxon>Hemiptera</taxon>
        <taxon>Heteroptera</taxon>
        <taxon>Panheteroptera</taxon>
        <taxon>Cimicomorpha</taxon>
        <taxon>Miridae</taxon>
        <taxon>Dicyphina</taxon>
        <taxon>Nesidiocoris</taxon>
    </lineage>
</organism>
<keyword evidence="3" id="KW-1185">Reference proteome</keyword>
<gene>
    <name evidence="2" type="ORF">NTEN_LOCUS11921</name>
</gene>
<name>A0A6H5GQV8_9HEMI</name>
<dbReference type="EMBL" id="CADCXU010017656">
    <property type="protein sequence ID" value="CAB0006444.1"/>
    <property type="molecule type" value="Genomic_DNA"/>
</dbReference>
<reference evidence="2 3" key="1">
    <citation type="submission" date="2020-02" db="EMBL/GenBank/DDBJ databases">
        <authorList>
            <person name="Ferguson B K."/>
        </authorList>
    </citation>
    <scope>NUCLEOTIDE SEQUENCE [LARGE SCALE GENOMIC DNA]</scope>
</reference>
<proteinExistence type="predicted"/>
<evidence type="ECO:0000256" key="1">
    <source>
        <dbReference type="SAM" id="MobiDB-lite"/>
    </source>
</evidence>
<protein>
    <submittedName>
        <fullName evidence="2">Uncharacterized protein</fullName>
    </submittedName>
</protein>
<evidence type="ECO:0000313" key="3">
    <source>
        <dbReference type="Proteomes" id="UP000479000"/>
    </source>
</evidence>
<accession>A0A6H5GQV8</accession>
<dbReference type="Proteomes" id="UP000479000">
    <property type="component" value="Unassembled WGS sequence"/>
</dbReference>
<evidence type="ECO:0000313" key="2">
    <source>
        <dbReference type="EMBL" id="CAB0006444.1"/>
    </source>
</evidence>
<feature type="region of interest" description="Disordered" evidence="1">
    <location>
        <begin position="1"/>
        <end position="104"/>
    </location>
</feature>
<sequence>MPNFSDLNRTGPQNCSKEELDIDYCNGERSSKGSSSGSSSGSGSTGKGKVRGAGPSFGYVSKKPTSNGSSKEPRSGQVQSVPRTKVKVSGGTQTEYSGPQLSAGVRERLMMGSPKSVARHPAVDSGSLSDSNYAEIPASATSPYSSAWLRHSGAGAYTASLPTRTSAAGTLIEAESIESLPAQLHHHGHHSHHRASLTHSRLIGSPVTAPRLSRTRQVAMAVSQKVDLIEQNQGDIWNQNTNISLKMLRNPGRFFGCYPVFSIDD</sequence>
<feature type="compositionally biased region" description="Low complexity" evidence="1">
    <location>
        <begin position="32"/>
        <end position="42"/>
    </location>
</feature>
<feature type="compositionally biased region" description="Polar residues" evidence="1">
    <location>
        <begin position="1"/>
        <end position="15"/>
    </location>
</feature>
<dbReference type="OrthoDB" id="6618834at2759"/>
<dbReference type="AlphaFoldDB" id="A0A6H5GQV8"/>
<feature type="compositionally biased region" description="Polar residues" evidence="1">
    <location>
        <begin position="90"/>
        <end position="100"/>
    </location>
</feature>